<comment type="caution">
    <text evidence="11">The sequence shown here is derived from an EMBL/GenBank/DDBJ whole genome shotgun (WGS) entry which is preliminary data.</text>
</comment>
<dbReference type="EC" id="2.7.1.-" evidence="8"/>
<keyword evidence="7 8" id="KW-0324">Glycolysis</keyword>
<dbReference type="OrthoDB" id="419537at2759"/>
<dbReference type="GO" id="GO:0004340">
    <property type="term" value="F:glucokinase activity"/>
    <property type="evidence" value="ECO:0007669"/>
    <property type="project" value="TreeGrafter"/>
</dbReference>
<gene>
    <name evidence="11" type="ORF">B9G98_03377</name>
</gene>
<dbReference type="AlphaFoldDB" id="A0A2T0FLB4"/>
<dbReference type="STRING" id="45607.A0A2T0FLB4"/>
<dbReference type="SUPFAM" id="SSF53067">
    <property type="entry name" value="Actin-like ATPase domain"/>
    <property type="match status" value="2"/>
</dbReference>
<dbReference type="UniPathway" id="UPA00109">
    <property type="reaction ID" value="UER00180"/>
</dbReference>
<keyword evidence="4 8" id="KW-0547">Nucleotide-binding</keyword>
<keyword evidence="5 8" id="KW-0418">Kinase</keyword>
<evidence type="ECO:0000256" key="1">
    <source>
        <dbReference type="ARBA" id="ARBA00004888"/>
    </source>
</evidence>
<dbReference type="Pfam" id="PF03727">
    <property type="entry name" value="Hexokinase_2"/>
    <property type="match status" value="1"/>
</dbReference>
<dbReference type="GO" id="GO:0005536">
    <property type="term" value="F:D-glucose binding"/>
    <property type="evidence" value="ECO:0007669"/>
    <property type="project" value="InterPro"/>
</dbReference>
<comment type="similarity">
    <text evidence="2 8">Belongs to the hexokinase family.</text>
</comment>
<evidence type="ECO:0000256" key="2">
    <source>
        <dbReference type="ARBA" id="ARBA00009225"/>
    </source>
</evidence>
<dbReference type="Gene3D" id="3.30.420.40">
    <property type="match status" value="1"/>
</dbReference>
<dbReference type="GO" id="GO:0008865">
    <property type="term" value="F:fructokinase activity"/>
    <property type="evidence" value="ECO:0007669"/>
    <property type="project" value="TreeGrafter"/>
</dbReference>
<organism evidence="11 12">
    <name type="scientific">Wickerhamiella sorbophila</name>
    <dbReference type="NCBI Taxonomy" id="45607"/>
    <lineage>
        <taxon>Eukaryota</taxon>
        <taxon>Fungi</taxon>
        <taxon>Dikarya</taxon>
        <taxon>Ascomycota</taxon>
        <taxon>Saccharomycotina</taxon>
        <taxon>Dipodascomycetes</taxon>
        <taxon>Dipodascales</taxon>
        <taxon>Trichomonascaceae</taxon>
        <taxon>Wickerhamiella</taxon>
    </lineage>
</organism>
<dbReference type="InterPro" id="IPR022672">
    <property type="entry name" value="Hexokinase_N"/>
</dbReference>
<evidence type="ECO:0000256" key="7">
    <source>
        <dbReference type="ARBA" id="ARBA00023152"/>
    </source>
</evidence>
<feature type="domain" description="Hexokinase N-terminal" evidence="9">
    <location>
        <begin position="8"/>
        <end position="213"/>
    </location>
</feature>
<dbReference type="GO" id="GO:0005739">
    <property type="term" value="C:mitochondrion"/>
    <property type="evidence" value="ECO:0007669"/>
    <property type="project" value="TreeGrafter"/>
</dbReference>
<evidence type="ECO:0000256" key="5">
    <source>
        <dbReference type="ARBA" id="ARBA00022777"/>
    </source>
</evidence>
<dbReference type="GeneID" id="36517125"/>
<dbReference type="GO" id="GO:0006006">
    <property type="term" value="P:glucose metabolic process"/>
    <property type="evidence" value="ECO:0007669"/>
    <property type="project" value="TreeGrafter"/>
</dbReference>
<dbReference type="FunFam" id="3.30.420.40:FF:000034">
    <property type="entry name" value="Phosphotransferase"/>
    <property type="match status" value="1"/>
</dbReference>
<dbReference type="GO" id="GO:0006096">
    <property type="term" value="P:glycolytic process"/>
    <property type="evidence" value="ECO:0007669"/>
    <property type="project" value="UniProtKB-UniPathway"/>
</dbReference>
<dbReference type="PRINTS" id="PR00475">
    <property type="entry name" value="HEXOKINASE"/>
</dbReference>
<dbReference type="GO" id="GO:0005524">
    <property type="term" value="F:ATP binding"/>
    <property type="evidence" value="ECO:0007669"/>
    <property type="project" value="UniProtKB-UniRule"/>
</dbReference>
<dbReference type="Proteomes" id="UP000238350">
    <property type="component" value="Unassembled WGS sequence"/>
</dbReference>
<evidence type="ECO:0000256" key="8">
    <source>
        <dbReference type="RuleBase" id="RU362007"/>
    </source>
</evidence>
<proteinExistence type="inferred from homology"/>
<dbReference type="InterPro" id="IPR043129">
    <property type="entry name" value="ATPase_NBD"/>
</dbReference>
<protein>
    <recommendedName>
        <fullName evidence="8">Phosphotransferase</fullName>
        <ecNumber evidence="8">2.7.1.-</ecNumber>
    </recommendedName>
</protein>
<reference evidence="11 12" key="1">
    <citation type="submission" date="2017-04" db="EMBL/GenBank/DDBJ databases">
        <title>Genome sequencing of [Candida] sorbophila.</title>
        <authorList>
            <person name="Ahn J.O."/>
        </authorList>
    </citation>
    <scope>NUCLEOTIDE SEQUENCE [LARGE SCALE GENOMIC DNA]</scope>
    <source>
        <strain evidence="11 12">DS02</strain>
    </source>
</reference>
<dbReference type="GO" id="GO:0001678">
    <property type="term" value="P:intracellular glucose homeostasis"/>
    <property type="evidence" value="ECO:0007669"/>
    <property type="project" value="InterPro"/>
</dbReference>
<feature type="domain" description="Hexokinase C-terminal" evidence="10">
    <location>
        <begin position="223"/>
        <end position="466"/>
    </location>
</feature>
<dbReference type="RefSeq" id="XP_024665702.1">
    <property type="nucleotide sequence ID" value="XM_024809934.1"/>
</dbReference>
<name>A0A2T0FLB4_9ASCO</name>
<evidence type="ECO:0000256" key="6">
    <source>
        <dbReference type="ARBA" id="ARBA00022840"/>
    </source>
</evidence>
<dbReference type="Pfam" id="PF00349">
    <property type="entry name" value="Hexokinase_1"/>
    <property type="match status" value="1"/>
</dbReference>
<evidence type="ECO:0000313" key="11">
    <source>
        <dbReference type="EMBL" id="PRT55757.1"/>
    </source>
</evidence>
<dbReference type="PANTHER" id="PTHR19443">
    <property type="entry name" value="HEXOKINASE"/>
    <property type="match status" value="1"/>
</dbReference>
<dbReference type="GO" id="GO:0005829">
    <property type="term" value="C:cytosol"/>
    <property type="evidence" value="ECO:0007669"/>
    <property type="project" value="TreeGrafter"/>
</dbReference>
<keyword evidence="6 8" id="KW-0067">ATP-binding</keyword>
<keyword evidence="12" id="KW-1185">Reference proteome</keyword>
<comment type="pathway">
    <text evidence="1">Carbohydrate degradation; glycolysis; D-glyceraldehyde 3-phosphate and glycerone phosphate from D-glucose: step 1/4.</text>
</comment>
<dbReference type="PROSITE" id="PS51748">
    <property type="entry name" value="HEXOKINASE_2"/>
    <property type="match status" value="1"/>
</dbReference>
<dbReference type="Gene3D" id="3.40.367.20">
    <property type="match status" value="1"/>
</dbReference>
<accession>A0A2T0FLB4</accession>
<sequence>MTTLQAQVDALVKEFEVSAADLDKCVERFLEQATASLAKPTDKGLPMLPTYLTTVPTGDEKGVYLAADLGGTNFRVCSVTLLGEGKFDIVQEKWPTPQEVMRGDAAGLFKFLADCMDEFLRKHHGDKFTCEEGVTIAGKVDPLKLGLTFSFPITQTSLNTGTLLRWTKGFDILELVGKDVAKLLQAEITRRKMPVYIAATINDTVGCLMTRAYTTGKGVNTVMGTIFGTGTNAAYVENVKAIKKLDDPKDEGGIMVINTEWGSFDNDLTVLPNTRFDIALDKVTPNKGFHMFEKRVSGLFLGELTRLVLHELYDNKVLFTGQSTVGSTVLKTPFSINTSVPSLIEGDDTPDLTETEEIIKDAFGYSTSLEERRAIRRVCQAIGTRSARLSASALAGLLIKSDSFEKYEKLDIGGDGSVVEFYPHFEERVRRAWCEMATVGSYKEQRITLGIAKDGSGVGAALCALVAP</sequence>
<evidence type="ECO:0000256" key="3">
    <source>
        <dbReference type="ARBA" id="ARBA00022679"/>
    </source>
</evidence>
<dbReference type="PANTHER" id="PTHR19443:SF30">
    <property type="entry name" value="GLUCOKINASE-1-RELATED"/>
    <property type="match status" value="1"/>
</dbReference>
<evidence type="ECO:0000259" key="10">
    <source>
        <dbReference type="Pfam" id="PF03727"/>
    </source>
</evidence>
<evidence type="ECO:0000256" key="4">
    <source>
        <dbReference type="ARBA" id="ARBA00022741"/>
    </source>
</evidence>
<keyword evidence="3 8" id="KW-0808">Transferase</keyword>
<evidence type="ECO:0000313" key="12">
    <source>
        <dbReference type="Proteomes" id="UP000238350"/>
    </source>
</evidence>
<dbReference type="InterPro" id="IPR001312">
    <property type="entry name" value="Hexokinase"/>
</dbReference>
<dbReference type="InterPro" id="IPR022673">
    <property type="entry name" value="Hexokinase_C"/>
</dbReference>
<dbReference type="EMBL" id="NDIQ01000022">
    <property type="protein sequence ID" value="PRT55757.1"/>
    <property type="molecule type" value="Genomic_DNA"/>
</dbReference>
<evidence type="ECO:0000259" key="9">
    <source>
        <dbReference type="Pfam" id="PF00349"/>
    </source>
</evidence>